<dbReference type="InterPro" id="IPR006621">
    <property type="entry name" value="Nose-resist-to-fluoxetine_N"/>
</dbReference>
<feature type="transmembrane region" description="Helical" evidence="1">
    <location>
        <begin position="598"/>
        <end position="617"/>
    </location>
</feature>
<evidence type="ECO:0000256" key="1">
    <source>
        <dbReference type="SAM" id="Phobius"/>
    </source>
</evidence>
<dbReference type="InterPro" id="IPR052728">
    <property type="entry name" value="O2_lipid_transport_reg"/>
</dbReference>
<feature type="transmembrane region" description="Helical" evidence="1">
    <location>
        <begin position="624"/>
        <end position="646"/>
    </location>
</feature>
<feature type="transmembrane region" description="Helical" evidence="1">
    <location>
        <begin position="773"/>
        <end position="792"/>
    </location>
</feature>
<gene>
    <name evidence="5" type="primary">LOC106169220</name>
</gene>
<keyword evidence="2" id="KW-0732">Signal</keyword>
<dbReference type="Pfam" id="PF20146">
    <property type="entry name" value="NRF"/>
    <property type="match status" value="1"/>
</dbReference>
<feature type="transmembrane region" description="Helical" evidence="1">
    <location>
        <begin position="697"/>
        <end position="716"/>
    </location>
</feature>
<dbReference type="AlphaFoldDB" id="A0A1S3J0W2"/>
<feature type="transmembrane region" description="Helical" evidence="1">
    <location>
        <begin position="804"/>
        <end position="828"/>
    </location>
</feature>
<dbReference type="InParanoid" id="A0A1S3J0W2"/>
<keyword evidence="4" id="KW-1185">Reference proteome</keyword>
<feature type="transmembrane region" description="Helical" evidence="1">
    <location>
        <begin position="666"/>
        <end position="685"/>
    </location>
</feature>
<keyword evidence="1" id="KW-0812">Transmembrane</keyword>
<feature type="transmembrane region" description="Helical" evidence="1">
    <location>
        <begin position="741"/>
        <end position="761"/>
    </location>
</feature>
<feature type="chain" id="PRO_5010386958" evidence="2">
    <location>
        <begin position="25"/>
        <end position="842"/>
    </location>
</feature>
<accession>A0A1S3J0W2</accession>
<dbReference type="Pfam" id="PF01757">
    <property type="entry name" value="Acyl_transf_3"/>
    <property type="match status" value="1"/>
</dbReference>
<feature type="signal peptide" evidence="2">
    <location>
        <begin position="1"/>
        <end position="24"/>
    </location>
</feature>
<dbReference type="Proteomes" id="UP000085678">
    <property type="component" value="Unplaced"/>
</dbReference>
<dbReference type="OrthoDB" id="118951at2759"/>
<reference evidence="5" key="1">
    <citation type="submission" date="2025-08" db="UniProtKB">
        <authorList>
            <consortium name="RefSeq"/>
        </authorList>
    </citation>
    <scope>IDENTIFICATION</scope>
    <source>
        <tissue evidence="5">Gonads</tissue>
    </source>
</reference>
<organism evidence="4 5">
    <name type="scientific">Lingula anatina</name>
    <name type="common">Brachiopod</name>
    <name type="synonym">Lingula unguis</name>
    <dbReference type="NCBI Taxonomy" id="7574"/>
    <lineage>
        <taxon>Eukaryota</taxon>
        <taxon>Metazoa</taxon>
        <taxon>Spiralia</taxon>
        <taxon>Lophotrochozoa</taxon>
        <taxon>Brachiopoda</taxon>
        <taxon>Linguliformea</taxon>
        <taxon>Lingulata</taxon>
        <taxon>Lingulida</taxon>
        <taxon>Linguloidea</taxon>
        <taxon>Lingulidae</taxon>
        <taxon>Lingula</taxon>
    </lineage>
</organism>
<evidence type="ECO:0000256" key="2">
    <source>
        <dbReference type="SAM" id="SignalP"/>
    </source>
</evidence>
<feature type="transmembrane region" description="Helical" evidence="1">
    <location>
        <begin position="536"/>
        <end position="558"/>
    </location>
</feature>
<evidence type="ECO:0000313" key="5">
    <source>
        <dbReference type="RefSeq" id="XP_013404075.1"/>
    </source>
</evidence>
<evidence type="ECO:0000259" key="3">
    <source>
        <dbReference type="SMART" id="SM00703"/>
    </source>
</evidence>
<feature type="domain" description="Nose resistant-to-fluoxetine protein N-terminal" evidence="3">
    <location>
        <begin position="161"/>
        <end position="299"/>
    </location>
</feature>
<feature type="transmembrane region" description="Helical" evidence="1">
    <location>
        <begin position="487"/>
        <end position="515"/>
    </location>
</feature>
<dbReference type="PANTHER" id="PTHR11161">
    <property type="entry name" value="O-ACYLTRANSFERASE"/>
    <property type="match status" value="1"/>
</dbReference>
<dbReference type="RefSeq" id="XP_013404075.1">
    <property type="nucleotide sequence ID" value="XM_013548621.2"/>
</dbReference>
<dbReference type="PANTHER" id="PTHR11161:SF0">
    <property type="entry name" value="O-ACYLTRANSFERASE LIKE PROTEIN"/>
    <property type="match status" value="1"/>
</dbReference>
<keyword evidence="1" id="KW-1133">Transmembrane helix</keyword>
<evidence type="ECO:0000313" key="4">
    <source>
        <dbReference type="Proteomes" id="UP000085678"/>
    </source>
</evidence>
<dbReference type="KEGG" id="lak:106169220"/>
<name>A0A1S3J0W2_LINAN</name>
<dbReference type="InterPro" id="IPR002656">
    <property type="entry name" value="Acyl_transf_3_dom"/>
</dbReference>
<keyword evidence="1" id="KW-0472">Membrane</keyword>
<dbReference type="GeneID" id="106169220"/>
<dbReference type="GO" id="GO:0016747">
    <property type="term" value="F:acyltransferase activity, transferring groups other than amino-acyl groups"/>
    <property type="evidence" value="ECO:0007669"/>
    <property type="project" value="InterPro"/>
</dbReference>
<dbReference type="SMART" id="SM00703">
    <property type="entry name" value="NRF"/>
    <property type="match status" value="1"/>
</dbReference>
<protein>
    <submittedName>
        <fullName evidence="5">O-acyltransferase like protein isoform X1</fullName>
    </submittedName>
</protein>
<feature type="transmembrane region" description="Helical" evidence="1">
    <location>
        <begin position="315"/>
        <end position="336"/>
    </location>
</feature>
<proteinExistence type="predicted"/>
<sequence length="842" mass="92544">MMKGWVAVFGIFAVSATCFTPLGAQNTTGIGSFLRSFVNRENIVGVLNSIQGDLSPQLKAIFQQIDTDAIATQLLNQTDRIFAELDRSNFTLSNLAALPAALSQIFAPAGNNGNAAQNASVQNFLQNILGAQAPNIDTYRPLMQEALPLLLDQVPGMQLVQGQCKKDIGLLLEGLLTGQAWAMNMFDSYGKPPAGILYGNLKWLGQYDECMRVEATIPKVGLQKIDQHFKGEYCKAYIKFPSGVAAGAGGNAALLMGGDQFIQLGTCFPDSCTSADITMFGQGTTLMGNTTFPGAQCEKSKVPKLSEDPKAIACIAVVSVFAFFLVVGTLIEGFGIDKIVTPAKRSHQIENYVNGFSNGGFVMDTVVPLKEKNGHIPNGNDSHVQDVNTKSNGEAVGNGVSVNDVVVSEKTRVEEPQAPALVRLFTAFSLYTTLPRLLSTHQGSAAITCLNGIRVMSIGWVVLGHTYSFGLGNVDNIVFAFEETKRFSFTAVGNAFFSVDSFFLLSGVLAAYLFLRQLRRENGIRPKTMIMYYVHRIIRLSPLYYMLTFIYATLTIYMGSGPMWNGKLPDGEFCANNWWTNLLYLNNVINNREQCFALSWYIANDFQFYVVAPLFLIPLYLKPLIGVLLLLLGFVGYGLAAAFTLAGMEGGVHLFGNPNFFADYYIIPWCRIGPYLVGLMVGFILYKTDLKIKFNKFLAALCWLVSLGVIFMVVYVRHDETQNGPWEKDAVIAYEVISRPLWALALGWVIIACATGYGGFINTILSYQAWVPLGRLTFAVYFVHVFIITIYQSTRINDITISDFTVAILFTAYITLSYVAALVASLLFEAPILGLEKMILRK</sequence>